<name>A0ACC2XSX1_9TREE</name>
<sequence>MSIPTYTPLQLIPPLPPTPYDPVPFPTTLAFDPYADLLDVGTSAGTVVTYSSPLSLTQHVTYPAHGAKNFSNFMGFEVGEVREIMMTEREVCSLTPGGVGGRTRGGMARWSATDPQRGLKTFTSNPVNSHELVAGGKGMQMMLVNTARGEIVTRLDISQSLNKLISLPKSILALSSLGHINLLDPRQSFKVSSVISLVSPYFTDSGGMDVQGNTVVRYGCKWTADQQILPDSTIMLYDMRNLKSSSEPTATLDFPPGAAFVKIHPMDPSKLVAVSAQGLVRTLDMYGRETGAGNGYDAAGTDSELPINTYATSCALSLQGDYLAIGDAEGQVHLTTSHDMSESSHLLDQESGMLKLPPMNGFSHVGNSNKANVDWPDVPVELPRVHWTDQTPLNIVGMPYYDTPLLSNFSLAEYATASSPIFHPPAKIPTSILSSMRVFSGVGYAVLPKEMQGKRNVVCKSSKANLLVDRRGKFVRGDAAEGGAKFGGNRRESGPRFRSEKSRAGNDSVDDSSTTPTHELTIDGKPAMPRHYRKVEIKYSRFGVEDFDFEFYNKTNYSGLETHISNSYTNSLLQALHYTLPIRIVAKAHIAQECEKESCLLCESGFLFRMLEDAKGINCQASNFSRAFSSSSQASMLGLLVSEDNQEKVDYASLIQKFNRWLMTAFASEDTLYATGLPLERGIENLSLHDGDTASKDSERLGSIPPLTQVSALKGVTKTECMSCHATTRKEFLAHVVDLVYPRPSTSPRSQQNKHAAFSEIVQNSLIRHTSVKNVCSSCKRNANLISKRTFAENGVLGLPAVISLNAAILSKEHRDSWKSKATPWTQPSKRFLPKYLKVKVDTEGAPKVSESDALDVKQGDTSVYGIRAIIVAIEPDGVQEGHLVAFVRVSTDDEPEPRWVLFNDFAVREVSEEEALDFDPDWKIPATIMLERINSHESLNLNSLTQNIDPSILLRDVCISKRRDPSMIKHVNLRPEEIPKPGTLIAIDAEFVSLQLEELEIRSDGTKKVLRPTKMSLARVSVLRGDGEDEGSPFIDDYIHTSEKVVDYLTEYSGINVVDLGCVFIGHGLPKDFRTINIFVPPEQVVDTVVLYYEPARHRKLSLRFLAWFLLKQDIQLAEHDSIEDARSALLLYKKYLDFIEEGRFKDVMEDIFDAGKRLGFKPPQSTGVTSVTNSPLPSAPSTPDIAEARLASNTLYPGNPSVRGPGTNLASSQSQAQISASPQRHGRLATGWSSNNMNQPQSNRRPNHMSQNGNGLAMGASGQPVAPTARRWR</sequence>
<comment type="caution">
    <text evidence="1">The sequence shown here is derived from an EMBL/GenBank/DDBJ whole genome shotgun (WGS) entry which is preliminary data.</text>
</comment>
<dbReference type="Proteomes" id="UP001234202">
    <property type="component" value="Unassembled WGS sequence"/>
</dbReference>
<organism evidence="1 2">
    <name type="scientific">Naganishia onofrii</name>
    <dbReference type="NCBI Taxonomy" id="1851511"/>
    <lineage>
        <taxon>Eukaryota</taxon>
        <taxon>Fungi</taxon>
        <taxon>Dikarya</taxon>
        <taxon>Basidiomycota</taxon>
        <taxon>Agaricomycotina</taxon>
        <taxon>Tremellomycetes</taxon>
        <taxon>Filobasidiales</taxon>
        <taxon>Filobasidiaceae</taxon>
        <taxon>Naganishia</taxon>
    </lineage>
</organism>
<gene>
    <name evidence="1" type="ORF">QFC24_002207</name>
</gene>
<keyword evidence="2" id="KW-1185">Reference proteome</keyword>
<protein>
    <submittedName>
        <fullName evidence="1">Uncharacterized protein</fullName>
    </submittedName>
</protein>
<dbReference type="EMBL" id="JASBWV010000005">
    <property type="protein sequence ID" value="KAJ9126464.1"/>
    <property type="molecule type" value="Genomic_DNA"/>
</dbReference>
<proteinExistence type="predicted"/>
<accession>A0ACC2XSX1</accession>
<reference evidence="1" key="1">
    <citation type="submission" date="2023-04" db="EMBL/GenBank/DDBJ databases">
        <title>Draft Genome sequencing of Naganishia species isolated from polar environments using Oxford Nanopore Technology.</title>
        <authorList>
            <person name="Leo P."/>
            <person name="Venkateswaran K."/>
        </authorList>
    </citation>
    <scope>NUCLEOTIDE SEQUENCE</scope>
    <source>
        <strain evidence="1">DBVPG 5303</strain>
    </source>
</reference>
<evidence type="ECO:0000313" key="2">
    <source>
        <dbReference type="Proteomes" id="UP001234202"/>
    </source>
</evidence>
<evidence type="ECO:0000313" key="1">
    <source>
        <dbReference type="EMBL" id="KAJ9126464.1"/>
    </source>
</evidence>